<dbReference type="Gene3D" id="3.40.50.300">
    <property type="entry name" value="P-loop containing nucleotide triphosphate hydrolases"/>
    <property type="match status" value="2"/>
</dbReference>
<dbReference type="InterPro" id="IPR047187">
    <property type="entry name" value="SF1_C_Upf1"/>
</dbReference>
<reference evidence="2" key="1">
    <citation type="journal article" date="2013" name="Genetics">
        <title>The draft genome and transcriptome of Panagrellus redivivus are shaped by the harsh demands of a free-living lifestyle.</title>
        <authorList>
            <person name="Srinivasan J."/>
            <person name="Dillman A.R."/>
            <person name="Macchietto M.G."/>
            <person name="Heikkinen L."/>
            <person name="Lakso M."/>
            <person name="Fracchia K.M."/>
            <person name="Antoshechkin I."/>
            <person name="Mortazavi A."/>
            <person name="Wong G."/>
            <person name="Sternberg P.W."/>
        </authorList>
    </citation>
    <scope>NUCLEOTIDE SEQUENCE [LARGE SCALE GENOMIC DNA]</scope>
    <source>
        <strain evidence="2">MT8872</strain>
    </source>
</reference>
<dbReference type="PANTHER" id="PTHR10887:SF322">
    <property type="entry name" value="HELICASE MOV-10"/>
    <property type="match status" value="1"/>
</dbReference>
<dbReference type="PANTHER" id="PTHR10887">
    <property type="entry name" value="DNA2/NAM7 HELICASE FAMILY"/>
    <property type="match status" value="1"/>
</dbReference>
<dbReference type="InterPro" id="IPR041679">
    <property type="entry name" value="DNA2/NAM7-like_C"/>
</dbReference>
<sequence>MCEEPFSRIFIEEAGEAPELNIWKFLADHGKDRSTRLVLCGDTTLLGPQNNVEQLNKYNSAYKKSMLQRLVETPQFESDPRLMIRLTTNYRSHESIVKVMDALFKDPVVASGKYADDFDLSTSQPSSRFIFHNVKSENQEMKIVFDYFKKLQSLFADSDIGIIATYKSQATLLKQSLGSESEVMIDAVHQFRGTERRAVIISCTLDYDNLIYLKIDPEWFNMAISRAQSLVIIVGRATAMNVLPEGAFSFLRKH</sequence>
<dbReference type="Pfam" id="PF13087">
    <property type="entry name" value="AAA_12"/>
    <property type="match status" value="1"/>
</dbReference>
<evidence type="ECO:0000259" key="1">
    <source>
        <dbReference type="Pfam" id="PF13087"/>
    </source>
</evidence>
<reference evidence="3" key="2">
    <citation type="submission" date="2020-10" db="UniProtKB">
        <authorList>
            <consortium name="WormBaseParasite"/>
        </authorList>
    </citation>
    <scope>IDENTIFICATION</scope>
</reference>
<dbReference type="AlphaFoldDB" id="A0A7E4UMB2"/>
<dbReference type="CDD" id="cd18808">
    <property type="entry name" value="SF1_C_Upf1"/>
    <property type="match status" value="1"/>
</dbReference>
<dbReference type="InterPro" id="IPR045055">
    <property type="entry name" value="DNA2/NAM7-like"/>
</dbReference>
<proteinExistence type="predicted"/>
<organism evidence="2 3">
    <name type="scientific">Panagrellus redivivus</name>
    <name type="common">Microworm</name>
    <dbReference type="NCBI Taxonomy" id="6233"/>
    <lineage>
        <taxon>Eukaryota</taxon>
        <taxon>Metazoa</taxon>
        <taxon>Ecdysozoa</taxon>
        <taxon>Nematoda</taxon>
        <taxon>Chromadorea</taxon>
        <taxon>Rhabditida</taxon>
        <taxon>Tylenchina</taxon>
        <taxon>Panagrolaimomorpha</taxon>
        <taxon>Panagrolaimoidea</taxon>
        <taxon>Panagrolaimidae</taxon>
        <taxon>Panagrellus</taxon>
    </lineage>
</organism>
<dbReference type="WBParaSite" id="Pan_g1017.t1">
    <property type="protein sequence ID" value="Pan_g1017.t1"/>
    <property type="gene ID" value="Pan_g1017"/>
</dbReference>
<protein>
    <submittedName>
        <fullName evidence="3">RNA helicase</fullName>
    </submittedName>
</protein>
<name>A0A7E4UMB2_PANRE</name>
<feature type="domain" description="DNA2/NAM7 helicase-like C-terminal" evidence="1">
    <location>
        <begin position="62"/>
        <end position="237"/>
    </location>
</feature>
<dbReference type="SUPFAM" id="SSF52540">
    <property type="entry name" value="P-loop containing nucleoside triphosphate hydrolases"/>
    <property type="match status" value="1"/>
</dbReference>
<dbReference type="GO" id="GO:0005829">
    <property type="term" value="C:cytosol"/>
    <property type="evidence" value="ECO:0007669"/>
    <property type="project" value="TreeGrafter"/>
</dbReference>
<keyword evidence="2" id="KW-1185">Reference proteome</keyword>
<dbReference type="GO" id="GO:0035194">
    <property type="term" value="P:regulatory ncRNA-mediated post-transcriptional gene silencing"/>
    <property type="evidence" value="ECO:0007669"/>
    <property type="project" value="TreeGrafter"/>
</dbReference>
<evidence type="ECO:0000313" key="3">
    <source>
        <dbReference type="WBParaSite" id="Pan_g1017.t1"/>
    </source>
</evidence>
<evidence type="ECO:0000313" key="2">
    <source>
        <dbReference type="Proteomes" id="UP000492821"/>
    </source>
</evidence>
<dbReference type="InterPro" id="IPR027417">
    <property type="entry name" value="P-loop_NTPase"/>
</dbReference>
<accession>A0A7E4UMB2</accession>
<dbReference type="Proteomes" id="UP000492821">
    <property type="component" value="Unassembled WGS sequence"/>
</dbReference>
<dbReference type="GO" id="GO:0043186">
    <property type="term" value="C:P granule"/>
    <property type="evidence" value="ECO:0007669"/>
    <property type="project" value="TreeGrafter"/>
</dbReference>